<accession>A0A1Y1I9T9</accession>
<organism evidence="9 10">
    <name type="scientific">Klebsormidium nitens</name>
    <name type="common">Green alga</name>
    <name type="synonym">Ulothrix nitens</name>
    <dbReference type="NCBI Taxonomy" id="105231"/>
    <lineage>
        <taxon>Eukaryota</taxon>
        <taxon>Viridiplantae</taxon>
        <taxon>Streptophyta</taxon>
        <taxon>Klebsormidiophyceae</taxon>
        <taxon>Klebsormidiales</taxon>
        <taxon>Klebsormidiaceae</taxon>
        <taxon>Klebsormidium</taxon>
    </lineage>
</organism>
<dbReference type="PANTHER" id="PTHR30509">
    <property type="entry name" value="P-HYDROXYBENZOIC ACID EFFLUX PUMP SUBUNIT-RELATED"/>
    <property type="match status" value="1"/>
</dbReference>
<comment type="subcellular location">
    <subcellularLocation>
        <location evidence="1">Cell membrane</location>
        <topology evidence="1">Multi-pass membrane protein</topology>
    </subcellularLocation>
</comment>
<reference evidence="9 10" key="1">
    <citation type="journal article" date="2014" name="Nat. Commun.">
        <title>Klebsormidium flaccidum genome reveals primary factors for plant terrestrial adaptation.</title>
        <authorList>
            <person name="Hori K."/>
            <person name="Maruyama F."/>
            <person name="Fujisawa T."/>
            <person name="Togashi T."/>
            <person name="Yamamoto N."/>
            <person name="Seo M."/>
            <person name="Sato S."/>
            <person name="Yamada T."/>
            <person name="Mori H."/>
            <person name="Tajima N."/>
            <person name="Moriyama T."/>
            <person name="Ikeuchi M."/>
            <person name="Watanabe M."/>
            <person name="Wada H."/>
            <person name="Kobayashi K."/>
            <person name="Saito M."/>
            <person name="Masuda T."/>
            <person name="Sasaki-Sekimoto Y."/>
            <person name="Mashiguchi K."/>
            <person name="Awai K."/>
            <person name="Shimojima M."/>
            <person name="Masuda S."/>
            <person name="Iwai M."/>
            <person name="Nobusawa T."/>
            <person name="Narise T."/>
            <person name="Kondo S."/>
            <person name="Saito H."/>
            <person name="Sato R."/>
            <person name="Murakawa M."/>
            <person name="Ihara Y."/>
            <person name="Oshima-Yamada Y."/>
            <person name="Ohtaka K."/>
            <person name="Satoh M."/>
            <person name="Sonobe K."/>
            <person name="Ishii M."/>
            <person name="Ohtani R."/>
            <person name="Kanamori-Sato M."/>
            <person name="Honoki R."/>
            <person name="Miyazaki D."/>
            <person name="Mochizuki H."/>
            <person name="Umetsu J."/>
            <person name="Higashi K."/>
            <person name="Shibata D."/>
            <person name="Kamiya Y."/>
            <person name="Sato N."/>
            <person name="Nakamura Y."/>
            <person name="Tabata S."/>
            <person name="Ida S."/>
            <person name="Kurokawa K."/>
            <person name="Ohta H."/>
        </authorList>
    </citation>
    <scope>NUCLEOTIDE SEQUENCE [LARGE SCALE GENOMIC DNA]</scope>
    <source>
        <strain evidence="9 10">NIES-2285</strain>
    </source>
</reference>
<proteinExistence type="predicted"/>
<evidence type="ECO:0000313" key="9">
    <source>
        <dbReference type="EMBL" id="GAQ85891.1"/>
    </source>
</evidence>
<dbReference type="Proteomes" id="UP000054558">
    <property type="component" value="Unassembled WGS sequence"/>
</dbReference>
<keyword evidence="10" id="KW-1185">Reference proteome</keyword>
<dbReference type="Pfam" id="PF04632">
    <property type="entry name" value="FUSC"/>
    <property type="match status" value="1"/>
</dbReference>
<evidence type="ECO:0000256" key="2">
    <source>
        <dbReference type="ARBA" id="ARBA00022448"/>
    </source>
</evidence>
<feature type="transmembrane region" description="Helical" evidence="8">
    <location>
        <begin position="655"/>
        <end position="671"/>
    </location>
</feature>
<keyword evidence="6 8" id="KW-0472">Membrane</keyword>
<keyword evidence="4 8" id="KW-0812">Transmembrane</keyword>
<keyword evidence="3" id="KW-1003">Cell membrane</keyword>
<feature type="transmembrane region" description="Helical" evidence="8">
    <location>
        <begin position="86"/>
        <end position="105"/>
    </location>
</feature>
<evidence type="ECO:0000256" key="7">
    <source>
        <dbReference type="SAM" id="MobiDB-lite"/>
    </source>
</evidence>
<feature type="region of interest" description="Disordered" evidence="7">
    <location>
        <begin position="470"/>
        <end position="534"/>
    </location>
</feature>
<feature type="compositionally biased region" description="Basic and acidic residues" evidence="7">
    <location>
        <begin position="910"/>
        <end position="930"/>
    </location>
</feature>
<dbReference type="STRING" id="105231.A0A1Y1I9T9"/>
<dbReference type="OrthoDB" id="68611at2759"/>
<dbReference type="OMA" id="HEIFCKI"/>
<evidence type="ECO:0000256" key="8">
    <source>
        <dbReference type="SAM" id="Phobius"/>
    </source>
</evidence>
<feature type="transmembrane region" description="Helical" evidence="8">
    <location>
        <begin position="580"/>
        <end position="602"/>
    </location>
</feature>
<feature type="transmembrane region" description="Helical" evidence="8">
    <location>
        <begin position="191"/>
        <end position="212"/>
    </location>
</feature>
<dbReference type="PANTHER" id="PTHR30509:SF9">
    <property type="entry name" value="MULTIDRUG RESISTANCE PROTEIN MDTO"/>
    <property type="match status" value="1"/>
</dbReference>
<evidence type="ECO:0000256" key="6">
    <source>
        <dbReference type="ARBA" id="ARBA00023136"/>
    </source>
</evidence>
<dbReference type="GO" id="GO:0005886">
    <property type="term" value="C:plasma membrane"/>
    <property type="evidence" value="ECO:0000318"/>
    <property type="project" value="GO_Central"/>
</dbReference>
<dbReference type="EMBL" id="DF237208">
    <property type="protein sequence ID" value="GAQ85891.1"/>
    <property type="molecule type" value="Genomic_DNA"/>
</dbReference>
<name>A0A1Y1I9T9_KLENI</name>
<dbReference type="AlphaFoldDB" id="A0A1Y1I9T9"/>
<feature type="region of interest" description="Disordered" evidence="7">
    <location>
        <begin position="886"/>
        <end position="1039"/>
    </location>
</feature>
<feature type="transmembrane region" description="Helical" evidence="8">
    <location>
        <begin position="112"/>
        <end position="133"/>
    </location>
</feature>
<feature type="transmembrane region" description="Helical" evidence="8">
    <location>
        <begin position="163"/>
        <end position="179"/>
    </location>
</feature>
<gene>
    <name evidence="9" type="ORF">KFL_002590190</name>
</gene>
<evidence type="ECO:0000256" key="5">
    <source>
        <dbReference type="ARBA" id="ARBA00022989"/>
    </source>
</evidence>
<keyword evidence="2" id="KW-0813">Transport</keyword>
<evidence type="ECO:0000313" key="10">
    <source>
        <dbReference type="Proteomes" id="UP000054558"/>
    </source>
</evidence>
<keyword evidence="5 8" id="KW-1133">Transmembrane helix</keyword>
<evidence type="ECO:0000256" key="3">
    <source>
        <dbReference type="ARBA" id="ARBA00022475"/>
    </source>
</evidence>
<evidence type="ECO:0000256" key="4">
    <source>
        <dbReference type="ARBA" id="ARBA00022692"/>
    </source>
</evidence>
<feature type="transmembrane region" description="Helical" evidence="8">
    <location>
        <begin position="557"/>
        <end position="574"/>
    </location>
</feature>
<protein>
    <submittedName>
        <fullName evidence="9">Uncharacterized protein</fullName>
    </submittedName>
</protein>
<sequence>MQGQKCMLIVFGKAAHRIHSGLHTAVATLLAAMTYPNDQSERLAYYPVVNDGSVQVFFRRVRSGLRTAVAALLASVLLLTDEIARNLTIAFFASITAIIVCDSSLGRTLRNCSMVFFAVAVSSLSSIICVELFGRSEPAMILCMTATCALIAYPDIHVIRRKFGLAYTGICFIGFYVYKDISITFPLRFGATALLGTQCAVVAMLLPVPLWATNLVKDRAERAAAAAAALFATQLGAFCGESDARGRAEARTLAGMLRRAVAENLASMKEREEELWWEFAGGKPTAKLKRLIKVFDALLMHSASLDLALQTGHIAESPPLLFQLLRDPLAEMASWTGAVIQAAVNDLRGRKGSVEETERLAVYGTDLLKRFNAALQTAREQAYYGLTALADLGHEETRKATEADGGGSAGGTRERRRSRVETLLRCSVESLIASQFFLFHTRHIAQEAFSLLSGDPPVTRPGLPSRRRSLLQSVMPNPPPKPCQNPECASAAARRSHSENDADSVPLRGRKRRVTDSSGSHETRAAAKPGNATERMGRWADALAAATRVRLDGNKRSIRVAIAISCTGVIGIATDRVFPFLATATVGVLFGGYQGATFRTALNRFLVKRVDYDVSIFPGSSGSIRGKAFSLTCVQGTVAGSMYGYISILLVHERPVAIGALLVLWVAFATFARYSKTYGYCSVVAAFTAAIIMLGYRAAHEGIKEYALGRITQGLVFHQTWIGILAYLVVETCLWPSRAAALLRGALVASLQDARACFAAVVQSYMEDECVQCRQRAIARVASTEQRCGALIAKQGPLIDEAAAEPDLWRAPFVGQGYIRLVELQKRVMLLLYAMDCSLQATTKDASGEHYEKLARPLQGPLRTLEAEVLLTLDGLIVALQIHTNEKKPAKKSSPSPEAKSMELVPASKHVGEISSDRKGAADARSRVAEDQNGVRQSAGLCSGNLETREKQEQNKNAQQDPKCLPPVKPTGQNSRGASALTELAARNWTDRGTASVPTDLLSGAPEHGTAESQSPKSEGHRKHHTSGRRNGTKKEEPAPLDEQIFQHSLPSMGGDVSPRGSGSIQKVLKEFEHRYEDVISGLISAKLAHPDVAIVDNGAMLSFNALVFGMRALIAEAAALEDAVRELLQVESPIDLARCLPPPCHPLRINSPPKA</sequence>
<dbReference type="GO" id="GO:0022857">
    <property type="term" value="F:transmembrane transporter activity"/>
    <property type="evidence" value="ECO:0007669"/>
    <property type="project" value="InterPro"/>
</dbReference>
<evidence type="ECO:0000256" key="1">
    <source>
        <dbReference type="ARBA" id="ARBA00004651"/>
    </source>
</evidence>
<feature type="region of interest" description="Disordered" evidence="7">
    <location>
        <begin position="397"/>
        <end position="417"/>
    </location>
</feature>
<dbReference type="InterPro" id="IPR006726">
    <property type="entry name" value="PHBA_efflux_AaeB/fusaric-R"/>
</dbReference>
<feature type="transmembrane region" description="Helical" evidence="8">
    <location>
        <begin position="677"/>
        <end position="699"/>
    </location>
</feature>
<feature type="compositionally biased region" description="Basic residues" evidence="7">
    <location>
        <begin position="1020"/>
        <end position="1032"/>
    </location>
</feature>